<organism evidence="1 2">
    <name type="scientific">Oceanispirochaeta crateris</name>
    <dbReference type="NCBI Taxonomy" id="2518645"/>
    <lineage>
        <taxon>Bacteria</taxon>
        <taxon>Pseudomonadati</taxon>
        <taxon>Spirochaetota</taxon>
        <taxon>Spirochaetia</taxon>
        <taxon>Spirochaetales</taxon>
        <taxon>Spirochaetaceae</taxon>
        <taxon>Oceanispirochaeta</taxon>
    </lineage>
</organism>
<protein>
    <submittedName>
        <fullName evidence="1">Uncharacterized protein</fullName>
    </submittedName>
</protein>
<keyword evidence="2" id="KW-1185">Reference proteome</keyword>
<dbReference type="Proteomes" id="UP000324209">
    <property type="component" value="Chromosome"/>
</dbReference>
<dbReference type="OrthoDB" id="361342at2"/>
<proteinExistence type="predicted"/>
<dbReference type="EMBL" id="CP036150">
    <property type="protein sequence ID" value="QEN09954.1"/>
    <property type="molecule type" value="Genomic_DNA"/>
</dbReference>
<name>A0A5C1QTR1_9SPIO</name>
<accession>A0A5C1QTR1</accession>
<evidence type="ECO:0000313" key="1">
    <source>
        <dbReference type="EMBL" id="QEN09954.1"/>
    </source>
</evidence>
<gene>
    <name evidence="1" type="ORF">EXM22_16460</name>
</gene>
<sequence length="94" mass="11118">MQETYADKIYCANCIHCKLIRSSTGNNDQYQLRVRCDAGKWKKKLGEEKFYKYFTVARRSTEDCDLYEPMGDTKTFLKELKKTLPIKDEVYILS</sequence>
<evidence type="ECO:0000313" key="2">
    <source>
        <dbReference type="Proteomes" id="UP000324209"/>
    </source>
</evidence>
<dbReference type="KEGG" id="ock:EXM22_16460"/>
<dbReference type="AlphaFoldDB" id="A0A5C1QTR1"/>
<reference evidence="1 2" key="1">
    <citation type="submission" date="2019-02" db="EMBL/GenBank/DDBJ databases">
        <title>Complete Genome Sequence and Methylome Analysis of free living Spirochaetas.</title>
        <authorList>
            <person name="Fomenkov A."/>
            <person name="Dubinina G."/>
            <person name="Leshcheva N."/>
            <person name="Mikheeva N."/>
            <person name="Grabovich M."/>
            <person name="Vincze T."/>
            <person name="Roberts R.J."/>
        </authorList>
    </citation>
    <scope>NUCLEOTIDE SEQUENCE [LARGE SCALE GENOMIC DNA]</scope>
    <source>
        <strain evidence="1 2">K2</strain>
    </source>
</reference>